<feature type="compositionally biased region" description="Polar residues" evidence="1">
    <location>
        <begin position="266"/>
        <end position="296"/>
    </location>
</feature>
<feature type="compositionally biased region" description="Polar residues" evidence="1">
    <location>
        <begin position="343"/>
        <end position="362"/>
    </location>
</feature>
<protein>
    <submittedName>
        <fullName evidence="4">Uncharacterized protein</fullName>
    </submittedName>
</protein>
<proteinExistence type="predicted"/>
<keyword evidence="3" id="KW-0732">Signal</keyword>
<gene>
    <name evidence="4" type="ORF">C0Q70_01232</name>
</gene>
<evidence type="ECO:0000313" key="4">
    <source>
        <dbReference type="EMBL" id="PVD38616.1"/>
    </source>
</evidence>
<feature type="compositionally biased region" description="Polar residues" evidence="1">
    <location>
        <begin position="397"/>
        <end position="416"/>
    </location>
</feature>
<dbReference type="Proteomes" id="UP000245119">
    <property type="component" value="Linkage Group LG1"/>
</dbReference>
<feature type="compositionally biased region" description="Basic and acidic residues" evidence="1">
    <location>
        <begin position="332"/>
        <end position="342"/>
    </location>
</feature>
<reference evidence="4 5" key="1">
    <citation type="submission" date="2018-04" db="EMBL/GenBank/DDBJ databases">
        <title>The genome of golden apple snail Pomacea canaliculata provides insight into stress tolerance and invasive adaptation.</title>
        <authorList>
            <person name="Liu C."/>
            <person name="Liu B."/>
            <person name="Ren Y."/>
            <person name="Zhang Y."/>
            <person name="Wang H."/>
            <person name="Li S."/>
            <person name="Jiang F."/>
            <person name="Yin L."/>
            <person name="Zhang G."/>
            <person name="Qian W."/>
            <person name="Fan W."/>
        </authorList>
    </citation>
    <scope>NUCLEOTIDE SEQUENCE [LARGE SCALE GENOMIC DNA]</scope>
    <source>
        <strain evidence="4">SZHN2017</strain>
        <tissue evidence="4">Muscle</tissue>
    </source>
</reference>
<keyword evidence="2" id="KW-0812">Transmembrane</keyword>
<evidence type="ECO:0000256" key="1">
    <source>
        <dbReference type="SAM" id="MobiDB-lite"/>
    </source>
</evidence>
<keyword evidence="5" id="KW-1185">Reference proteome</keyword>
<feature type="compositionally biased region" description="Low complexity" evidence="1">
    <location>
        <begin position="297"/>
        <end position="312"/>
    </location>
</feature>
<keyword evidence="2" id="KW-0472">Membrane</keyword>
<accession>A0A2T7PYV9</accession>
<feature type="chain" id="PRO_5015785637" evidence="3">
    <location>
        <begin position="22"/>
        <end position="524"/>
    </location>
</feature>
<evidence type="ECO:0000256" key="3">
    <source>
        <dbReference type="SAM" id="SignalP"/>
    </source>
</evidence>
<feature type="compositionally biased region" description="Basic and acidic residues" evidence="1">
    <location>
        <begin position="417"/>
        <end position="436"/>
    </location>
</feature>
<organism evidence="4 5">
    <name type="scientific">Pomacea canaliculata</name>
    <name type="common">Golden apple snail</name>
    <dbReference type="NCBI Taxonomy" id="400727"/>
    <lineage>
        <taxon>Eukaryota</taxon>
        <taxon>Metazoa</taxon>
        <taxon>Spiralia</taxon>
        <taxon>Lophotrochozoa</taxon>
        <taxon>Mollusca</taxon>
        <taxon>Gastropoda</taxon>
        <taxon>Caenogastropoda</taxon>
        <taxon>Architaenioglossa</taxon>
        <taxon>Ampullarioidea</taxon>
        <taxon>Ampullariidae</taxon>
        <taxon>Pomacea</taxon>
    </lineage>
</organism>
<dbReference type="EMBL" id="PZQS01000001">
    <property type="protein sequence ID" value="PVD38616.1"/>
    <property type="molecule type" value="Genomic_DNA"/>
</dbReference>
<sequence>MSWKLLWVFCAISSQTTRLEGSDSQKTLLQLFQKYKDTWKERNCTFPDPSTYTTSTAFSKLRNIKLSYDDPSPTGQTDSEIPLTPCQDPNVILSSPNKTIQQNSTVNICVAFFEVSLQFCNISSLDEALKKDNLDRLTEEFRSSSVCSILVSKFNFPFLNFLTTSVETCQNQCEKNSILAPLCRLLTATLKASDPGNDADKHSRLETTSTAMSTERATARSDVTQPSKPPPNSAVKSTGTIPPKRNVTEVKTKNESSSPEPDVDNSKISSTQSNVTALKTSSIENKGSPETSTEKITMSTEQSETESSPESTAGEVGKGAKTMDSLSQNTTLEKKISKDDKNQVTSGAPTASENSTAKNAQSNKKEPSEMTEGAKTMDSLSQNTTLEPKISKDDKNQVTSGTPTASENSAAKNVQSNKKEPSEMTKDASDKNFDQDEIKENMADKDGSTVEVLLWICSILVVGMVVLLLYKKRQTIQNYAMKCKIVSRNLWQESGSKVKYAKLTSVEDAIPTVKKSVQAKNHIY</sequence>
<name>A0A2T7PYV9_POMCA</name>
<keyword evidence="2" id="KW-1133">Transmembrane helix</keyword>
<evidence type="ECO:0000313" key="5">
    <source>
        <dbReference type="Proteomes" id="UP000245119"/>
    </source>
</evidence>
<comment type="caution">
    <text evidence="4">The sequence shown here is derived from an EMBL/GenBank/DDBJ whole genome shotgun (WGS) entry which is preliminary data.</text>
</comment>
<feature type="compositionally biased region" description="Polar residues" evidence="1">
    <location>
        <begin position="206"/>
        <end position="226"/>
    </location>
</feature>
<feature type="region of interest" description="Disordered" evidence="1">
    <location>
        <begin position="193"/>
        <end position="436"/>
    </location>
</feature>
<feature type="signal peptide" evidence="3">
    <location>
        <begin position="1"/>
        <end position="21"/>
    </location>
</feature>
<evidence type="ECO:0000256" key="2">
    <source>
        <dbReference type="SAM" id="Phobius"/>
    </source>
</evidence>
<feature type="transmembrane region" description="Helical" evidence="2">
    <location>
        <begin position="452"/>
        <end position="470"/>
    </location>
</feature>
<dbReference type="AlphaFoldDB" id="A0A2T7PYV9"/>